<organism evidence="1 2">
    <name type="scientific">Microcystis aeruginosa NIES-4325</name>
    <dbReference type="NCBI Taxonomy" id="2569534"/>
    <lineage>
        <taxon>Bacteria</taxon>
        <taxon>Bacillati</taxon>
        <taxon>Cyanobacteriota</taxon>
        <taxon>Cyanophyceae</taxon>
        <taxon>Oscillatoriophycideae</taxon>
        <taxon>Chroococcales</taxon>
        <taxon>Microcystaceae</taxon>
        <taxon>Microcystis</taxon>
    </lineage>
</organism>
<sequence length="129" mass="15103">MVLLFYANLLGLPYLVQSTLQQWENNDYAKVQNFLDNKINHEDHIYADFQTFYALKSWAKRVYFPLYNGQMTPEDRDNLSLIIIDTRASARAPWNPGLAEIVGDSLPQWYDTGEQLDTGTYGMKLYRKR</sequence>
<gene>
    <name evidence="1" type="ORF">MiAbW_00001</name>
</gene>
<reference evidence="1 2" key="1">
    <citation type="journal article" date="2019" name="FEMS Microbiol. Lett.">
        <title>A novel salt-tolerant genotype illuminates the sucrose gene evolution in freshwater bloom-forming cyanobacterium Microcystis aeruginosa.</title>
        <authorList>
            <person name="Tanabe Y."/>
            <person name="Yamaguchi H."/>
            <person name="Sano T."/>
            <person name="Kawachi M."/>
        </authorList>
    </citation>
    <scope>NUCLEOTIDE SEQUENCE [LARGE SCALE GENOMIC DNA]</scope>
    <source>
        <strain evidence="1 2">NIES-4325</strain>
    </source>
</reference>
<dbReference type="Proteomes" id="UP000376575">
    <property type="component" value="Unassembled WGS sequence"/>
</dbReference>
<evidence type="ECO:0000313" key="1">
    <source>
        <dbReference type="EMBL" id="GEA25465.1"/>
    </source>
</evidence>
<name>A0A5J4F4I6_MICAE</name>
<accession>A0A5J4F4I6</accession>
<evidence type="ECO:0000313" key="2">
    <source>
        <dbReference type="Proteomes" id="UP000376575"/>
    </source>
</evidence>
<dbReference type="AlphaFoldDB" id="A0A5J4F4I6"/>
<dbReference type="EMBL" id="BJKP01000001">
    <property type="protein sequence ID" value="GEA25465.1"/>
    <property type="molecule type" value="Genomic_DNA"/>
</dbReference>
<protein>
    <submittedName>
        <fullName evidence="1">Uncharacterized protein</fullName>
    </submittedName>
</protein>
<proteinExistence type="predicted"/>
<comment type="caution">
    <text evidence="1">The sequence shown here is derived from an EMBL/GenBank/DDBJ whole genome shotgun (WGS) entry which is preliminary data.</text>
</comment>